<evidence type="ECO:0008006" key="2">
    <source>
        <dbReference type="Google" id="ProtNLM"/>
    </source>
</evidence>
<dbReference type="AlphaFoldDB" id="A0A0F8WVF3"/>
<organism evidence="1">
    <name type="scientific">marine sediment metagenome</name>
    <dbReference type="NCBI Taxonomy" id="412755"/>
    <lineage>
        <taxon>unclassified sequences</taxon>
        <taxon>metagenomes</taxon>
        <taxon>ecological metagenomes</taxon>
    </lineage>
</organism>
<proteinExistence type="predicted"/>
<comment type="caution">
    <text evidence="1">The sequence shown here is derived from an EMBL/GenBank/DDBJ whole genome shotgun (WGS) entry which is preliminary data.</text>
</comment>
<feature type="non-terminal residue" evidence="1">
    <location>
        <position position="192"/>
    </location>
</feature>
<protein>
    <recommendedName>
        <fullName evidence="2">Glycosyltransferase subfamily 4-like N-terminal domain-containing protein</fullName>
    </recommendedName>
</protein>
<dbReference type="EMBL" id="LAZR01062785">
    <property type="protein sequence ID" value="KKK60807.1"/>
    <property type="molecule type" value="Genomic_DNA"/>
</dbReference>
<dbReference type="Gene3D" id="3.40.50.2000">
    <property type="entry name" value="Glycogen Phosphorylase B"/>
    <property type="match status" value="1"/>
</dbReference>
<evidence type="ECO:0000313" key="1">
    <source>
        <dbReference type="EMBL" id="KKK60807.1"/>
    </source>
</evidence>
<gene>
    <name evidence="1" type="ORF">LCGC14_3020680</name>
</gene>
<accession>A0A0F8WVF3</accession>
<name>A0A0F8WVF3_9ZZZZ</name>
<sequence>MRRKNVLMISYFFPPRGGPGVQRTLYFAKYLSDFGYRPLVVHGGRRPAGGPQDTSLLEELNSQVLRFEFPAFEPACLTRPFSKWLNRRGRISQGLAWRLDRLTGYLEQCVSPDELVFWADRMTNPVIQLAKRYKARMIYSTADPFSNHYLAWRVKKALGLPWVADFRDLWTQDQRYNPKPRFRARRDSRYEQ</sequence>
<reference evidence="1" key="1">
    <citation type="journal article" date="2015" name="Nature">
        <title>Complex archaea that bridge the gap between prokaryotes and eukaryotes.</title>
        <authorList>
            <person name="Spang A."/>
            <person name="Saw J.H."/>
            <person name="Jorgensen S.L."/>
            <person name="Zaremba-Niedzwiedzka K."/>
            <person name="Martijn J."/>
            <person name="Lind A.E."/>
            <person name="van Eijk R."/>
            <person name="Schleper C."/>
            <person name="Guy L."/>
            <person name="Ettema T.J."/>
        </authorList>
    </citation>
    <scope>NUCLEOTIDE SEQUENCE</scope>
</reference>